<evidence type="ECO:0000256" key="3">
    <source>
        <dbReference type="ARBA" id="ARBA00022801"/>
    </source>
</evidence>
<keyword evidence="5" id="KW-0496">Mitochondrion</keyword>
<protein>
    <recommendedName>
        <fullName evidence="5 7">Uracil-DNA glycosylase</fullName>
        <shortName evidence="5">UDG</shortName>
        <ecNumber evidence="5 7">3.2.2.27</ecNumber>
    </recommendedName>
</protein>
<comment type="catalytic activity">
    <reaction evidence="5 7">
        <text>Hydrolyzes single-stranded DNA or mismatched double-stranded DNA and polynucleotides, releasing free uracil.</text>
        <dbReference type="EC" id="3.2.2.27"/>
    </reaction>
</comment>
<evidence type="ECO:0000256" key="6">
    <source>
        <dbReference type="PROSITE-ProRule" id="PRU10072"/>
    </source>
</evidence>
<dbReference type="Gene3D" id="3.40.470.10">
    <property type="entry name" value="Uracil-DNA glycosylase-like domain"/>
    <property type="match status" value="1"/>
</dbReference>
<dbReference type="Pfam" id="PF03167">
    <property type="entry name" value="UDG"/>
    <property type="match status" value="1"/>
</dbReference>
<name>A0A0V0UAT6_9BILA</name>
<keyword evidence="2 5" id="KW-0227">DNA damage</keyword>
<dbReference type="GO" id="GO:0005739">
    <property type="term" value="C:mitochondrion"/>
    <property type="evidence" value="ECO:0007669"/>
    <property type="project" value="UniProtKB-SubCell"/>
</dbReference>
<comment type="caution">
    <text evidence="9">The sequence shown here is derived from an EMBL/GenBank/DDBJ whole genome shotgun (WGS) entry which is preliminary data.</text>
</comment>
<comment type="similarity">
    <text evidence="1 5 7">Belongs to the uracil-DNA glycosylase (UDG) superfamily. UNG family.</text>
</comment>
<dbReference type="OrthoDB" id="10031947at2759"/>
<dbReference type="EC" id="3.2.2.27" evidence="5 7"/>
<dbReference type="InterPro" id="IPR002043">
    <property type="entry name" value="UDG_fam1"/>
</dbReference>
<dbReference type="NCBIfam" id="TIGR00628">
    <property type="entry name" value="ung"/>
    <property type="match status" value="1"/>
</dbReference>
<dbReference type="STRING" id="144512.A0A0V0UAT6"/>
<dbReference type="NCBIfam" id="NF003589">
    <property type="entry name" value="PRK05254.1-2"/>
    <property type="match status" value="1"/>
</dbReference>
<feature type="domain" description="Uracil-DNA glycosylase-like" evidence="8">
    <location>
        <begin position="125"/>
        <end position="305"/>
    </location>
</feature>
<dbReference type="SMART" id="SM00986">
    <property type="entry name" value="UDG"/>
    <property type="match status" value="1"/>
</dbReference>
<sequence>MPSIRLFSNFQQQCYFFLLAKEKNTPSKINMLSPPPQKQLRLDSFFSNKCEKTATTPERKSSPPVGKASDSRLEDLLLDPCWKRRLGSEFSKAYFKDLENRLNEIWQKPQSVVFPPKHLIFNAFNLTPLKSVKAVILGQDPYHNYGQVCVWNSYLPKNAHACFGFLQAHGLSFSVPRGVTPPPSLKNIFKELAGDIPGFRIPSHGCLTAWAKRGVLLLNASLTVECHKANSHAAFGWQDFTDFAIKTVSDHCFGVVFLLWGAFAHKKERLVDSKKHTIIKTAHPSPLSQGRFFGCRCFSKTNEALKEYGKDAIDWTID</sequence>
<dbReference type="PANTHER" id="PTHR11264:SF7">
    <property type="entry name" value="URACIL-DNA GLYCOSYLASE"/>
    <property type="match status" value="1"/>
</dbReference>
<dbReference type="GO" id="GO:0005634">
    <property type="term" value="C:nucleus"/>
    <property type="evidence" value="ECO:0007669"/>
    <property type="project" value="UniProtKB-SubCell"/>
</dbReference>
<feature type="active site" description="Proton acceptor" evidence="5 6">
    <location>
        <position position="140"/>
    </location>
</feature>
<accession>A0A0V0UAT6</accession>
<dbReference type="EMBL" id="JYDJ01000031">
    <property type="protein sequence ID" value="KRX48303.1"/>
    <property type="molecule type" value="Genomic_DNA"/>
</dbReference>
<organism evidence="9 10">
    <name type="scientific">Trichinella murrelli</name>
    <dbReference type="NCBI Taxonomy" id="144512"/>
    <lineage>
        <taxon>Eukaryota</taxon>
        <taxon>Metazoa</taxon>
        <taxon>Ecdysozoa</taxon>
        <taxon>Nematoda</taxon>
        <taxon>Enoplea</taxon>
        <taxon>Dorylaimia</taxon>
        <taxon>Trichinellida</taxon>
        <taxon>Trichinellidae</taxon>
        <taxon>Trichinella</taxon>
    </lineage>
</organism>
<dbReference type="GO" id="GO:0004844">
    <property type="term" value="F:uracil DNA N-glycosylase activity"/>
    <property type="evidence" value="ECO:0007669"/>
    <property type="project" value="UniProtKB-UniRule"/>
</dbReference>
<dbReference type="AlphaFoldDB" id="A0A0V0UAT6"/>
<dbReference type="PROSITE" id="PS00130">
    <property type="entry name" value="U_DNA_GLYCOSYLASE"/>
    <property type="match status" value="1"/>
</dbReference>
<dbReference type="HAMAP" id="MF_00148">
    <property type="entry name" value="UDG"/>
    <property type="match status" value="1"/>
</dbReference>
<dbReference type="NCBIfam" id="NF003592">
    <property type="entry name" value="PRK05254.1-5"/>
    <property type="match status" value="1"/>
</dbReference>
<comment type="function">
    <text evidence="5 7">Excises uracil residues from the DNA which can arise as a result of misincorporation of dUMP residues by DNA polymerase or due to deamination of cytosine.</text>
</comment>
<dbReference type="PANTHER" id="PTHR11264">
    <property type="entry name" value="URACIL-DNA GLYCOSYLASE"/>
    <property type="match status" value="1"/>
</dbReference>
<evidence type="ECO:0000313" key="10">
    <source>
        <dbReference type="Proteomes" id="UP000055048"/>
    </source>
</evidence>
<keyword evidence="10" id="KW-1185">Reference proteome</keyword>
<dbReference type="GO" id="GO:0097510">
    <property type="term" value="P:base-excision repair, AP site formation via deaminated base removal"/>
    <property type="evidence" value="ECO:0007669"/>
    <property type="project" value="TreeGrafter"/>
</dbReference>
<evidence type="ECO:0000256" key="4">
    <source>
        <dbReference type="ARBA" id="ARBA00023204"/>
    </source>
</evidence>
<dbReference type="InterPro" id="IPR005122">
    <property type="entry name" value="Uracil-DNA_glycosylase-like"/>
</dbReference>
<dbReference type="Proteomes" id="UP000055048">
    <property type="component" value="Unassembled WGS sequence"/>
</dbReference>
<dbReference type="InterPro" id="IPR018085">
    <property type="entry name" value="Ura-DNA_Glyclase_AS"/>
</dbReference>
<keyword evidence="4 5" id="KW-0234">DNA repair</keyword>
<evidence type="ECO:0000256" key="5">
    <source>
        <dbReference type="HAMAP-Rule" id="MF_03166"/>
    </source>
</evidence>
<evidence type="ECO:0000313" key="9">
    <source>
        <dbReference type="EMBL" id="KRX48303.1"/>
    </source>
</evidence>
<dbReference type="InterPro" id="IPR036895">
    <property type="entry name" value="Uracil-DNA_glycosylase-like_sf"/>
</dbReference>
<comment type="subcellular location">
    <subcellularLocation>
        <location evidence="5">Mitochondrion</location>
    </subcellularLocation>
    <subcellularLocation>
        <location evidence="5">Nucleus</location>
    </subcellularLocation>
</comment>
<dbReference type="CDD" id="cd10027">
    <property type="entry name" value="UDG-F1-like"/>
    <property type="match status" value="1"/>
</dbReference>
<evidence type="ECO:0000256" key="7">
    <source>
        <dbReference type="RuleBase" id="RU003780"/>
    </source>
</evidence>
<gene>
    <name evidence="9" type="primary">ung</name>
    <name evidence="9" type="ORF">T05_9459</name>
</gene>
<keyword evidence="3 5" id="KW-0378">Hydrolase</keyword>
<evidence type="ECO:0000256" key="2">
    <source>
        <dbReference type="ARBA" id="ARBA00022763"/>
    </source>
</evidence>
<evidence type="ECO:0000259" key="8">
    <source>
        <dbReference type="SMART" id="SM00986"/>
    </source>
</evidence>
<reference evidence="9 10" key="1">
    <citation type="submission" date="2015-01" db="EMBL/GenBank/DDBJ databases">
        <title>Evolution of Trichinella species and genotypes.</title>
        <authorList>
            <person name="Korhonen P.K."/>
            <person name="Edoardo P."/>
            <person name="Giuseppe L.R."/>
            <person name="Gasser R.B."/>
        </authorList>
    </citation>
    <scope>NUCLEOTIDE SEQUENCE [LARGE SCALE GENOMIC DNA]</scope>
    <source>
        <strain evidence="9">ISS417</strain>
    </source>
</reference>
<keyword evidence="5" id="KW-0539">Nucleus</keyword>
<dbReference type="SMART" id="SM00987">
    <property type="entry name" value="UreE_C"/>
    <property type="match status" value="1"/>
</dbReference>
<dbReference type="SUPFAM" id="SSF52141">
    <property type="entry name" value="Uracil-DNA glycosylase-like"/>
    <property type="match status" value="1"/>
</dbReference>
<proteinExistence type="inferred from homology"/>
<evidence type="ECO:0000256" key="1">
    <source>
        <dbReference type="ARBA" id="ARBA00008184"/>
    </source>
</evidence>